<organism evidence="2 3">
    <name type="scientific">Grifola frondosa</name>
    <name type="common">Maitake</name>
    <name type="synonym">Polyporus frondosus</name>
    <dbReference type="NCBI Taxonomy" id="5627"/>
    <lineage>
        <taxon>Eukaryota</taxon>
        <taxon>Fungi</taxon>
        <taxon>Dikarya</taxon>
        <taxon>Basidiomycota</taxon>
        <taxon>Agaricomycotina</taxon>
        <taxon>Agaricomycetes</taxon>
        <taxon>Polyporales</taxon>
        <taxon>Grifolaceae</taxon>
        <taxon>Grifola</taxon>
    </lineage>
</organism>
<keyword evidence="3" id="KW-1185">Reference proteome</keyword>
<proteinExistence type="predicted"/>
<accession>A0A1C7M7E2</accession>
<dbReference type="OrthoDB" id="2751422at2759"/>
<dbReference type="Proteomes" id="UP000092993">
    <property type="component" value="Unassembled WGS sequence"/>
</dbReference>
<reference evidence="2 3" key="1">
    <citation type="submission" date="2016-03" db="EMBL/GenBank/DDBJ databases">
        <title>Whole genome sequencing of Grifola frondosa 9006-11.</title>
        <authorList>
            <person name="Min B."/>
            <person name="Park H."/>
            <person name="Kim J.-G."/>
            <person name="Cho H."/>
            <person name="Oh Y.-L."/>
            <person name="Kong W.-S."/>
            <person name="Choi I.-G."/>
        </authorList>
    </citation>
    <scope>NUCLEOTIDE SEQUENCE [LARGE SCALE GENOMIC DNA]</scope>
    <source>
        <strain evidence="2 3">9006-11</strain>
    </source>
</reference>
<evidence type="ECO:0008006" key="4">
    <source>
        <dbReference type="Google" id="ProtNLM"/>
    </source>
</evidence>
<evidence type="ECO:0000313" key="2">
    <source>
        <dbReference type="EMBL" id="OBZ72748.1"/>
    </source>
</evidence>
<gene>
    <name evidence="2" type="ORF">A0H81_06688</name>
</gene>
<dbReference type="SUPFAM" id="SSF52047">
    <property type="entry name" value="RNI-like"/>
    <property type="match status" value="1"/>
</dbReference>
<name>A0A1C7M7E2_GRIFR</name>
<feature type="region of interest" description="Disordered" evidence="1">
    <location>
        <begin position="1"/>
        <end position="24"/>
    </location>
</feature>
<evidence type="ECO:0000256" key="1">
    <source>
        <dbReference type="SAM" id="MobiDB-lite"/>
    </source>
</evidence>
<sequence length="400" mass="45501">MRTLPGQKRASKGHTRGTSGATPALFPSSQVDALIMYEDTVPCIPPELTDKVIDFVAEEEDAKLVLKNCSLACRAWLPRSRHHLFRCFTVKERWGFSKFLDFLEYYPELSVNIQTLELHEGGFGYMDNDPWMNYDVAAIPNSVTSHIRSLHLENMHWGLLSSDAREFFTTQFPAVESFSIARTAVSLSFLTVRDIGWEEYPDKFALENTQRHHGLHIDSLLLVDHALFPWILEGHLAPGVRTLEIRQNDIGDIEVIGRILQHIGPSLEELNIHFPFTHLGSSLHPTVVDSKSANLEVLTLAQSDADTFDYLSWINRFLSKVRSQIRRVHITMKGVPARPPLGYWLCINATLGTEMFKNLEEVVVTINRSLIGPQEAAEVYTRYLSIPKQRGLLRIEYMST</sequence>
<protein>
    <recommendedName>
        <fullName evidence="4">F-box domain-containing protein</fullName>
    </recommendedName>
</protein>
<evidence type="ECO:0000313" key="3">
    <source>
        <dbReference type="Proteomes" id="UP000092993"/>
    </source>
</evidence>
<comment type="caution">
    <text evidence="2">The sequence shown here is derived from an EMBL/GenBank/DDBJ whole genome shotgun (WGS) entry which is preliminary data.</text>
</comment>
<dbReference type="AlphaFoldDB" id="A0A1C7M7E2"/>
<dbReference type="EMBL" id="LUGG01000007">
    <property type="protein sequence ID" value="OBZ72748.1"/>
    <property type="molecule type" value="Genomic_DNA"/>
</dbReference>